<comment type="similarity">
    <text evidence="2">Belongs to the oligopeptide OPT transporter family.</text>
</comment>
<evidence type="ECO:0000256" key="3">
    <source>
        <dbReference type="ARBA" id="ARBA00022448"/>
    </source>
</evidence>
<feature type="non-terminal residue" evidence="8">
    <location>
        <position position="104"/>
    </location>
</feature>
<dbReference type="GO" id="GO:0016020">
    <property type="term" value="C:membrane"/>
    <property type="evidence" value="ECO:0007669"/>
    <property type="project" value="UniProtKB-SubCell"/>
</dbReference>
<dbReference type="InterPro" id="IPR004813">
    <property type="entry name" value="OPT"/>
</dbReference>
<dbReference type="GO" id="GO:0035673">
    <property type="term" value="F:oligopeptide transmembrane transporter activity"/>
    <property type="evidence" value="ECO:0007669"/>
    <property type="project" value="InterPro"/>
</dbReference>
<keyword evidence="5 7" id="KW-1133">Transmembrane helix</keyword>
<keyword evidence="6 7" id="KW-0472">Membrane</keyword>
<accession>A0A2N5RWA7</accession>
<dbReference type="Pfam" id="PF03169">
    <property type="entry name" value="OPT"/>
    <property type="match status" value="1"/>
</dbReference>
<dbReference type="AlphaFoldDB" id="A0A2N5RWA7"/>
<evidence type="ECO:0000313" key="9">
    <source>
        <dbReference type="Proteomes" id="UP000235392"/>
    </source>
</evidence>
<keyword evidence="3" id="KW-0813">Transport</keyword>
<reference evidence="8 9" key="1">
    <citation type="submission" date="2017-11" db="EMBL/GenBank/DDBJ databases">
        <title>De novo assembly and phasing of dikaryotic genomes from two isolates of Puccinia coronata f. sp. avenae, the causal agent of oat crown rust.</title>
        <authorList>
            <person name="Miller M.E."/>
            <person name="Zhang Y."/>
            <person name="Omidvar V."/>
            <person name="Sperschneider J."/>
            <person name="Schwessinger B."/>
            <person name="Raley C."/>
            <person name="Palmer J.M."/>
            <person name="Garnica D."/>
            <person name="Upadhyaya N."/>
            <person name="Rathjen J."/>
            <person name="Taylor J.M."/>
            <person name="Park R.F."/>
            <person name="Dodds P.N."/>
            <person name="Hirsch C.D."/>
            <person name="Kianian S.F."/>
            <person name="Figueroa M."/>
        </authorList>
    </citation>
    <scope>NUCLEOTIDE SEQUENCE [LARGE SCALE GENOMIC DNA]</scope>
    <source>
        <strain evidence="8">12SD80</strain>
    </source>
</reference>
<sequence length="104" mass="11525">MEKSTALLDQKEITSVSIFEKKKDPLQEKTDESEDSLSTITLRSVLVGLLISAFGATCAQIFIFKPIVIHVHSLFIQLACLTTGKLMARIPGPKRWNHGPFNIA</sequence>
<name>A0A2N5RWA7_9BASI</name>
<dbReference type="EMBL" id="PGCI01001365">
    <property type="protein sequence ID" value="PLW05285.1"/>
    <property type="molecule type" value="Genomic_DNA"/>
</dbReference>
<gene>
    <name evidence="8" type="ORF">PCASD_25987</name>
</gene>
<dbReference type="Proteomes" id="UP000235392">
    <property type="component" value="Unassembled WGS sequence"/>
</dbReference>
<evidence type="ECO:0000256" key="4">
    <source>
        <dbReference type="ARBA" id="ARBA00022692"/>
    </source>
</evidence>
<evidence type="ECO:0000256" key="5">
    <source>
        <dbReference type="ARBA" id="ARBA00022989"/>
    </source>
</evidence>
<keyword evidence="4 7" id="KW-0812">Transmembrane</keyword>
<evidence type="ECO:0000256" key="1">
    <source>
        <dbReference type="ARBA" id="ARBA00004141"/>
    </source>
</evidence>
<organism evidence="8 9">
    <name type="scientific">Puccinia coronata f. sp. avenae</name>
    <dbReference type="NCBI Taxonomy" id="200324"/>
    <lineage>
        <taxon>Eukaryota</taxon>
        <taxon>Fungi</taxon>
        <taxon>Dikarya</taxon>
        <taxon>Basidiomycota</taxon>
        <taxon>Pucciniomycotina</taxon>
        <taxon>Pucciniomycetes</taxon>
        <taxon>Pucciniales</taxon>
        <taxon>Pucciniaceae</taxon>
        <taxon>Puccinia</taxon>
    </lineage>
</organism>
<evidence type="ECO:0000313" key="8">
    <source>
        <dbReference type="EMBL" id="PLW05285.1"/>
    </source>
</evidence>
<comment type="subcellular location">
    <subcellularLocation>
        <location evidence="1">Membrane</location>
        <topology evidence="1">Multi-pass membrane protein</topology>
    </subcellularLocation>
</comment>
<comment type="caution">
    <text evidence="8">The sequence shown here is derived from an EMBL/GenBank/DDBJ whole genome shotgun (WGS) entry which is preliminary data.</text>
</comment>
<proteinExistence type="inferred from homology"/>
<evidence type="ECO:0000256" key="2">
    <source>
        <dbReference type="ARBA" id="ARBA00008807"/>
    </source>
</evidence>
<evidence type="ECO:0000256" key="7">
    <source>
        <dbReference type="SAM" id="Phobius"/>
    </source>
</evidence>
<evidence type="ECO:0000256" key="6">
    <source>
        <dbReference type="ARBA" id="ARBA00023136"/>
    </source>
</evidence>
<protein>
    <submittedName>
        <fullName evidence="8">Uncharacterized protein</fullName>
    </submittedName>
</protein>
<feature type="transmembrane region" description="Helical" evidence="7">
    <location>
        <begin position="45"/>
        <end position="63"/>
    </location>
</feature>